<name>A0A6J5UQB6_PRUAR</name>
<accession>A0A6J5UQB6</accession>
<keyword evidence="1" id="KW-0862">Zinc</keyword>
<evidence type="ECO:0000313" key="4">
    <source>
        <dbReference type="Proteomes" id="UP000507222"/>
    </source>
</evidence>
<dbReference type="InterPro" id="IPR001878">
    <property type="entry name" value="Znf_CCHC"/>
</dbReference>
<dbReference type="GO" id="GO:0008270">
    <property type="term" value="F:zinc ion binding"/>
    <property type="evidence" value="ECO:0007669"/>
    <property type="project" value="UniProtKB-KW"/>
</dbReference>
<reference evidence="3 4" key="1">
    <citation type="submission" date="2020-05" db="EMBL/GenBank/DDBJ databases">
        <authorList>
            <person name="Campoy J."/>
            <person name="Schneeberger K."/>
            <person name="Spophaly S."/>
        </authorList>
    </citation>
    <scope>NUCLEOTIDE SEQUENCE [LARGE SCALE GENOMIC DNA]</scope>
    <source>
        <strain evidence="3">PruArmRojPasFocal</strain>
    </source>
</reference>
<dbReference type="PANTHER" id="PTHR31286:SF167">
    <property type="entry name" value="OS09G0268800 PROTEIN"/>
    <property type="match status" value="1"/>
</dbReference>
<evidence type="ECO:0000259" key="2">
    <source>
        <dbReference type="PROSITE" id="PS50158"/>
    </source>
</evidence>
<gene>
    <name evidence="3" type="ORF">CURHAP_LOCUS30611</name>
</gene>
<dbReference type="InterPro" id="IPR025836">
    <property type="entry name" value="Zn_knuckle_CX2CX4HX4C"/>
</dbReference>
<dbReference type="Proteomes" id="UP000507222">
    <property type="component" value="Unassembled WGS sequence"/>
</dbReference>
<dbReference type="InterPro" id="IPR040256">
    <property type="entry name" value="At4g02000-like"/>
</dbReference>
<protein>
    <recommendedName>
        <fullName evidence="2">CCHC-type domain-containing protein</fullName>
    </recommendedName>
</protein>
<dbReference type="AlphaFoldDB" id="A0A6J5UQB6"/>
<organism evidence="3 4">
    <name type="scientific">Prunus armeniaca</name>
    <name type="common">Apricot</name>
    <name type="synonym">Armeniaca vulgaris</name>
    <dbReference type="NCBI Taxonomy" id="36596"/>
    <lineage>
        <taxon>Eukaryota</taxon>
        <taxon>Viridiplantae</taxon>
        <taxon>Streptophyta</taxon>
        <taxon>Embryophyta</taxon>
        <taxon>Tracheophyta</taxon>
        <taxon>Spermatophyta</taxon>
        <taxon>Magnoliopsida</taxon>
        <taxon>eudicotyledons</taxon>
        <taxon>Gunneridae</taxon>
        <taxon>Pentapetalae</taxon>
        <taxon>rosids</taxon>
        <taxon>fabids</taxon>
        <taxon>Rosales</taxon>
        <taxon>Rosaceae</taxon>
        <taxon>Amygdaloideae</taxon>
        <taxon>Amygdaleae</taxon>
        <taxon>Prunus</taxon>
    </lineage>
</organism>
<keyword evidence="1" id="KW-0863">Zinc-finger</keyword>
<dbReference type="Pfam" id="PF14392">
    <property type="entry name" value="zf-CCHC_4"/>
    <property type="match status" value="1"/>
</dbReference>
<dbReference type="PANTHER" id="PTHR31286">
    <property type="entry name" value="GLYCINE-RICH CELL WALL STRUCTURAL PROTEIN 1.8-LIKE"/>
    <property type="match status" value="1"/>
</dbReference>
<sequence>MELWTYRHSLIVLKSVTKHGSLHTMPLTHGTFWVQPHGVPGFYMTMKVAKAIGETLGERTPVTFSEVGEKVIEFHYEYLPEYCFACGVIGHPTRQCVKNHEVKSGKLTSDALNRFTTAYLGLEGEINLRGRPIASRPVAHCRGIF</sequence>
<feature type="domain" description="CCHC-type" evidence="2">
    <location>
        <begin position="83"/>
        <end position="96"/>
    </location>
</feature>
<keyword evidence="1" id="KW-0479">Metal-binding</keyword>
<dbReference type="PROSITE" id="PS50158">
    <property type="entry name" value="ZF_CCHC"/>
    <property type="match status" value="1"/>
</dbReference>
<evidence type="ECO:0000313" key="3">
    <source>
        <dbReference type="EMBL" id="CAB4278790.1"/>
    </source>
</evidence>
<proteinExistence type="predicted"/>
<dbReference type="GO" id="GO:0003676">
    <property type="term" value="F:nucleic acid binding"/>
    <property type="evidence" value="ECO:0007669"/>
    <property type="project" value="InterPro"/>
</dbReference>
<dbReference type="EMBL" id="CAEKDK010000005">
    <property type="protein sequence ID" value="CAB4278790.1"/>
    <property type="molecule type" value="Genomic_DNA"/>
</dbReference>
<evidence type="ECO:0000256" key="1">
    <source>
        <dbReference type="PROSITE-ProRule" id="PRU00047"/>
    </source>
</evidence>